<keyword evidence="9 18" id="KW-0378">Hydrolase</keyword>
<dbReference type="PRINTS" id="PR00756">
    <property type="entry name" value="ALADIPTASE"/>
</dbReference>
<keyword evidence="7" id="KW-0645">Protease</keyword>
<evidence type="ECO:0000256" key="3">
    <source>
        <dbReference type="ARBA" id="ARBA00010136"/>
    </source>
</evidence>
<evidence type="ECO:0000259" key="16">
    <source>
        <dbReference type="Pfam" id="PF17432"/>
    </source>
</evidence>
<feature type="domain" description="Peptidase M1 membrane alanine aminopeptidase" evidence="14">
    <location>
        <begin position="249"/>
        <end position="462"/>
    </location>
</feature>
<evidence type="ECO:0000259" key="15">
    <source>
        <dbReference type="Pfam" id="PF11940"/>
    </source>
</evidence>
<comment type="similarity">
    <text evidence="3">Belongs to the peptidase M1 family.</text>
</comment>
<evidence type="ECO:0000256" key="8">
    <source>
        <dbReference type="ARBA" id="ARBA00022723"/>
    </source>
</evidence>
<dbReference type="GO" id="GO:0008237">
    <property type="term" value="F:metallopeptidase activity"/>
    <property type="evidence" value="ECO:0007669"/>
    <property type="project" value="UniProtKB-UniRule"/>
</dbReference>
<dbReference type="Pfam" id="PF17432">
    <property type="entry name" value="DUF3458_C"/>
    <property type="match status" value="1"/>
</dbReference>
<evidence type="ECO:0000256" key="7">
    <source>
        <dbReference type="ARBA" id="ARBA00022670"/>
    </source>
</evidence>
<dbReference type="InterPro" id="IPR045357">
    <property type="entry name" value="Aminopeptidase_N-like_N"/>
</dbReference>
<dbReference type="SUPFAM" id="SSF55486">
    <property type="entry name" value="Metalloproteases ('zincins'), catalytic domain"/>
    <property type="match status" value="1"/>
</dbReference>
<evidence type="ECO:0000259" key="17">
    <source>
        <dbReference type="Pfam" id="PF17900"/>
    </source>
</evidence>
<dbReference type="Gene3D" id="3.30.2010.30">
    <property type="match status" value="1"/>
</dbReference>
<evidence type="ECO:0000256" key="6">
    <source>
        <dbReference type="ARBA" id="ARBA00022438"/>
    </source>
</evidence>
<dbReference type="InterPro" id="IPR035414">
    <property type="entry name" value="Peptidase_M1_pepN_Ig-like"/>
</dbReference>
<dbReference type="EMBL" id="JACIDY010000001">
    <property type="protein sequence ID" value="MBB3938832.1"/>
    <property type="molecule type" value="Genomic_DNA"/>
</dbReference>
<feature type="domain" description="Aminopeptidase N-like N-terminal" evidence="17">
    <location>
        <begin position="105"/>
        <end position="209"/>
    </location>
</feature>
<evidence type="ECO:0000256" key="12">
    <source>
        <dbReference type="NCBIfam" id="TIGR02414"/>
    </source>
</evidence>
<evidence type="ECO:0000313" key="18">
    <source>
        <dbReference type="EMBL" id="MBB3938832.1"/>
    </source>
</evidence>
<organism evidence="18 19">
    <name type="scientific">Novosphingobium fluoreni</name>
    <dbReference type="NCBI Taxonomy" id="1391222"/>
    <lineage>
        <taxon>Bacteria</taxon>
        <taxon>Pseudomonadati</taxon>
        <taxon>Pseudomonadota</taxon>
        <taxon>Alphaproteobacteria</taxon>
        <taxon>Sphingomonadales</taxon>
        <taxon>Sphingomonadaceae</taxon>
        <taxon>Novosphingobium</taxon>
    </lineage>
</organism>
<keyword evidence="8" id="KW-0479">Metal-binding</keyword>
<comment type="catalytic activity">
    <reaction evidence="1">
        <text>Release of an N-terminal amino acid, Xaa-|-Yaa- from a peptide, amide or arylamide. Xaa is preferably Ala, but may be most amino acids including Pro (slow action). When a terminal hydrophobic residue is followed by a prolyl residue, the two may be released as an intact Xaa-Pro dipeptide.</text>
        <dbReference type="EC" id="3.4.11.2"/>
    </reaction>
</comment>
<protein>
    <recommendedName>
        <fullName evidence="5 12">Aminopeptidase N</fullName>
        <ecNumber evidence="4 12">3.4.11.2</ecNumber>
    </recommendedName>
</protein>
<keyword evidence="6 18" id="KW-0031">Aminopeptidase</keyword>
<dbReference type="SUPFAM" id="SSF63737">
    <property type="entry name" value="Leukotriene A4 hydrolase N-terminal domain"/>
    <property type="match status" value="1"/>
</dbReference>
<dbReference type="GO" id="GO:0016285">
    <property type="term" value="F:alanyl aminopeptidase activity"/>
    <property type="evidence" value="ECO:0007669"/>
    <property type="project" value="UniProtKB-EC"/>
</dbReference>
<evidence type="ECO:0000256" key="9">
    <source>
        <dbReference type="ARBA" id="ARBA00022801"/>
    </source>
</evidence>
<proteinExistence type="inferred from homology"/>
<feature type="domain" description="Peptidase M1 alanyl aminopeptidase Ig-like fold" evidence="15">
    <location>
        <begin position="467"/>
        <end position="563"/>
    </location>
</feature>
<dbReference type="InterPro" id="IPR024601">
    <property type="entry name" value="Peptidase_M1_pepN_C"/>
</dbReference>
<dbReference type="RefSeq" id="WP_183615691.1">
    <property type="nucleotide sequence ID" value="NZ_JACIDY010000001.1"/>
</dbReference>
<dbReference type="InterPro" id="IPR001930">
    <property type="entry name" value="Peptidase_M1"/>
</dbReference>
<dbReference type="Gene3D" id="2.60.40.1730">
    <property type="entry name" value="tricorn interacting facor f3 domain"/>
    <property type="match status" value="1"/>
</dbReference>
<evidence type="ECO:0000256" key="13">
    <source>
        <dbReference type="SAM" id="MobiDB-lite"/>
    </source>
</evidence>
<sequence length="889" mass="98624">MDIASRPSETPENPQTADAAPPPQAPLIIRRQDYLPPAWLVPEIALDFALGLDATHVTAKLNVRRNPDGNGASVLRLNGDQLAPVAVRIDGQAVNDWRLDGPDLLLDLPGEAHQVTIETQLNPAANSQLMGLYASHGMLCTQCEAEGFRRITFFPDRPDVLSTYRVRMSGDKAAFPILLSNGNCEATGEGPDGTHWAEWYDPWPKPCYLFALVAGDLVANHDSFTTRSGREVALNIWVRKGDEGRTQHAMDSLKHSFRWDEEAFGREYDLDLFNVVAVSDFNMGAMENKGLNVFNTRYVLADPDTATDGDYDAIEGVIGHEYFHNWSGNRVTCRDWFQLSLKEGFTVLRDQMFSADMGSPAVKRIEDVRVLRAAQFPEDSGPLAHPIRPDSYQEISNFYTATVYNKGAEVIRMMRTMAGPERFRAGTDLYFDRHDGEAATCEDFVKAIEDGAKLDLTQFRRWYSQAGTPQVSIVADHRDDTLVLNMTQVVPATLNHGGEGQPEKQPVPIPLKLALFDRETGTHRGEQLIVLDQAEQRFVFEGHSRPPIVSINRGFSAPVAIEFERPAKDLVFLAAKDDDAFARYEAMQSLVVRHLIAVVGGNLDERARNAERGAIAEAFGAVLFDPTLDDLMRGELLILPAEGYLAEQFLVADPAAIHAEREALKAWLGDAMKDDWQDLHDRVSAAPYSRDAAARGARKLKTQALAYLAAGAPAEAKTRAIVQYRKADNMTDRQGALMVLAGLDGAEREEALADFHARYAGNALVIDKWFSLQAGSLHPKVLEHVRQLAEHPDFTMNNPNRVRALYMAFAVNAKGFHAASGEGYKIIGDLIRRLDPINPQTAARFVPSLGRWRRIEPKRAAQMRAELERIAAEPSLSRDVLEQVTKSLG</sequence>
<dbReference type="AlphaFoldDB" id="A0A7W6C5K5"/>
<dbReference type="InterPro" id="IPR042097">
    <property type="entry name" value="Aminopeptidase_N-like_N_sf"/>
</dbReference>
<keyword evidence="19" id="KW-1185">Reference proteome</keyword>
<keyword evidence="11" id="KW-0482">Metalloprotease</keyword>
<evidence type="ECO:0000256" key="1">
    <source>
        <dbReference type="ARBA" id="ARBA00000098"/>
    </source>
</evidence>
<comment type="caution">
    <text evidence="18">The sequence shown here is derived from an EMBL/GenBank/DDBJ whole genome shotgun (WGS) entry which is preliminary data.</text>
</comment>
<dbReference type="InterPro" id="IPR012779">
    <property type="entry name" value="Peptidase_M1_pepN"/>
</dbReference>
<dbReference type="FunFam" id="3.30.2010.30:FF:000002">
    <property type="entry name" value="Putative aminopeptidase N"/>
    <property type="match status" value="1"/>
</dbReference>
<feature type="domain" description="Peptidase M1 alanyl aminopeptidase C-terminal" evidence="16">
    <location>
        <begin position="568"/>
        <end position="888"/>
    </location>
</feature>
<reference evidence="18 19" key="1">
    <citation type="submission" date="2020-08" db="EMBL/GenBank/DDBJ databases">
        <title>Genomic Encyclopedia of Type Strains, Phase IV (KMG-IV): sequencing the most valuable type-strain genomes for metagenomic binning, comparative biology and taxonomic classification.</title>
        <authorList>
            <person name="Goeker M."/>
        </authorList>
    </citation>
    <scope>NUCLEOTIDE SEQUENCE [LARGE SCALE GENOMIC DNA]</scope>
    <source>
        <strain evidence="18 19">DSM 27568</strain>
    </source>
</reference>
<evidence type="ECO:0000259" key="14">
    <source>
        <dbReference type="Pfam" id="PF01433"/>
    </source>
</evidence>
<dbReference type="InterPro" id="IPR014782">
    <property type="entry name" value="Peptidase_M1_dom"/>
</dbReference>
<dbReference type="NCBIfam" id="TIGR02414">
    <property type="entry name" value="pepN_proteo"/>
    <property type="match status" value="1"/>
</dbReference>
<dbReference type="PANTHER" id="PTHR46322:SF1">
    <property type="entry name" value="PUROMYCIN-SENSITIVE AMINOPEPTIDASE"/>
    <property type="match status" value="1"/>
</dbReference>
<dbReference type="Pfam" id="PF01433">
    <property type="entry name" value="Peptidase_M1"/>
    <property type="match status" value="1"/>
</dbReference>
<evidence type="ECO:0000256" key="2">
    <source>
        <dbReference type="ARBA" id="ARBA00001947"/>
    </source>
</evidence>
<accession>A0A7W6C5K5</accession>
<dbReference type="Gene3D" id="1.25.50.10">
    <property type="entry name" value="Peptidase M1, alanyl aminopeptidase, C-terminal domain"/>
    <property type="match status" value="1"/>
</dbReference>
<dbReference type="EC" id="3.4.11.2" evidence="4 12"/>
<dbReference type="Pfam" id="PF11940">
    <property type="entry name" value="DUF3458"/>
    <property type="match status" value="1"/>
</dbReference>
<comment type="cofactor">
    <cofactor evidence="2">
        <name>Zn(2+)</name>
        <dbReference type="ChEBI" id="CHEBI:29105"/>
    </cofactor>
</comment>
<dbReference type="InterPro" id="IPR027268">
    <property type="entry name" value="Peptidase_M4/M1_CTD_sf"/>
</dbReference>
<dbReference type="Pfam" id="PF17900">
    <property type="entry name" value="Peptidase_M1_N"/>
    <property type="match status" value="1"/>
</dbReference>
<keyword evidence="10" id="KW-0862">Zinc</keyword>
<evidence type="ECO:0000256" key="4">
    <source>
        <dbReference type="ARBA" id="ARBA00012564"/>
    </source>
</evidence>
<dbReference type="Gene3D" id="2.60.40.1840">
    <property type="match status" value="1"/>
</dbReference>
<dbReference type="PANTHER" id="PTHR46322">
    <property type="entry name" value="PUROMYCIN-SENSITIVE AMINOPEPTIDASE"/>
    <property type="match status" value="1"/>
</dbReference>
<dbReference type="GO" id="GO:0006508">
    <property type="term" value="P:proteolysis"/>
    <property type="evidence" value="ECO:0007669"/>
    <property type="project" value="UniProtKB-UniRule"/>
</dbReference>
<evidence type="ECO:0000256" key="11">
    <source>
        <dbReference type="ARBA" id="ARBA00023049"/>
    </source>
</evidence>
<dbReference type="InterPro" id="IPR038438">
    <property type="entry name" value="PepN_Ig-like_sf"/>
</dbReference>
<feature type="region of interest" description="Disordered" evidence="13">
    <location>
        <begin position="1"/>
        <end position="23"/>
    </location>
</feature>
<evidence type="ECO:0000256" key="10">
    <source>
        <dbReference type="ARBA" id="ARBA00022833"/>
    </source>
</evidence>
<dbReference type="CDD" id="cd09600">
    <property type="entry name" value="M1_APN"/>
    <property type="match status" value="1"/>
</dbReference>
<gene>
    <name evidence="18" type="ORF">GGR39_000461</name>
</gene>
<evidence type="ECO:0000313" key="19">
    <source>
        <dbReference type="Proteomes" id="UP000561459"/>
    </source>
</evidence>
<dbReference type="InterPro" id="IPR037144">
    <property type="entry name" value="Peptidase_M1_pepN_C_sf"/>
</dbReference>
<dbReference type="Gene3D" id="1.10.390.10">
    <property type="entry name" value="Neutral Protease Domain 2"/>
    <property type="match status" value="1"/>
</dbReference>
<dbReference type="GO" id="GO:0008270">
    <property type="term" value="F:zinc ion binding"/>
    <property type="evidence" value="ECO:0007669"/>
    <property type="project" value="InterPro"/>
</dbReference>
<evidence type="ECO:0000256" key="5">
    <source>
        <dbReference type="ARBA" id="ARBA00015611"/>
    </source>
</evidence>
<name>A0A7W6C5K5_9SPHN</name>
<dbReference type="Proteomes" id="UP000561459">
    <property type="component" value="Unassembled WGS sequence"/>
</dbReference>